<reference evidence="1" key="1">
    <citation type="submission" date="2023-05" db="EMBL/GenBank/DDBJ databases">
        <authorList>
            <person name="Stuckert A."/>
        </authorList>
    </citation>
    <scope>NUCLEOTIDE SEQUENCE</scope>
</reference>
<accession>A0ABN9D1P2</accession>
<proteinExistence type="predicted"/>
<name>A0ABN9D1P2_9NEOB</name>
<protein>
    <submittedName>
        <fullName evidence="1">Uncharacterized protein</fullName>
    </submittedName>
</protein>
<dbReference type="EMBL" id="CATNWA010014036">
    <property type="protein sequence ID" value="CAI9566420.1"/>
    <property type="molecule type" value="Genomic_DNA"/>
</dbReference>
<organism evidence="1 2">
    <name type="scientific">Staurois parvus</name>
    <dbReference type="NCBI Taxonomy" id="386267"/>
    <lineage>
        <taxon>Eukaryota</taxon>
        <taxon>Metazoa</taxon>
        <taxon>Chordata</taxon>
        <taxon>Craniata</taxon>
        <taxon>Vertebrata</taxon>
        <taxon>Euteleostomi</taxon>
        <taxon>Amphibia</taxon>
        <taxon>Batrachia</taxon>
        <taxon>Anura</taxon>
        <taxon>Neobatrachia</taxon>
        <taxon>Ranoidea</taxon>
        <taxon>Ranidae</taxon>
        <taxon>Staurois</taxon>
    </lineage>
</organism>
<comment type="caution">
    <text evidence="1">The sequence shown here is derived from an EMBL/GenBank/DDBJ whole genome shotgun (WGS) entry which is preliminary data.</text>
</comment>
<gene>
    <name evidence="1" type="ORF">SPARVUS_LOCUS6369982</name>
</gene>
<dbReference type="Proteomes" id="UP001162483">
    <property type="component" value="Unassembled WGS sequence"/>
</dbReference>
<feature type="non-terminal residue" evidence="1">
    <location>
        <position position="37"/>
    </location>
</feature>
<evidence type="ECO:0000313" key="2">
    <source>
        <dbReference type="Proteomes" id="UP001162483"/>
    </source>
</evidence>
<sequence length="37" mass="4055">MSCQSAPAVPEFPNDQFAPGYMDILSIICKYMTSQLG</sequence>
<evidence type="ECO:0000313" key="1">
    <source>
        <dbReference type="EMBL" id="CAI9566420.1"/>
    </source>
</evidence>
<keyword evidence="2" id="KW-1185">Reference proteome</keyword>